<evidence type="ECO:0000313" key="6">
    <source>
        <dbReference type="Proteomes" id="UP000036947"/>
    </source>
</evidence>
<proteinExistence type="predicted"/>
<dbReference type="InterPro" id="IPR051625">
    <property type="entry name" value="Signaling_Regulatory_Domain"/>
</dbReference>
<dbReference type="InterPro" id="IPR000408">
    <property type="entry name" value="Reg_chr_condens"/>
</dbReference>
<dbReference type="PROSITE" id="PS50097">
    <property type="entry name" value="BTB"/>
    <property type="match status" value="1"/>
</dbReference>
<evidence type="ECO:0000256" key="2">
    <source>
        <dbReference type="PROSITE-ProRule" id="PRU00235"/>
    </source>
</evidence>
<organism evidence="5 6">
    <name type="scientific">Tolypocladium ophioglossoides (strain CBS 100239)</name>
    <name type="common">Snaketongue truffleclub</name>
    <name type="synonym">Elaphocordyceps ophioglossoides</name>
    <dbReference type="NCBI Taxonomy" id="1163406"/>
    <lineage>
        <taxon>Eukaryota</taxon>
        <taxon>Fungi</taxon>
        <taxon>Dikarya</taxon>
        <taxon>Ascomycota</taxon>
        <taxon>Pezizomycotina</taxon>
        <taxon>Sordariomycetes</taxon>
        <taxon>Hypocreomycetidae</taxon>
        <taxon>Hypocreales</taxon>
        <taxon>Ophiocordycipitaceae</taxon>
        <taxon>Tolypocladium</taxon>
    </lineage>
</organism>
<dbReference type="EMBL" id="LFRF01000012">
    <property type="protein sequence ID" value="KND90560.1"/>
    <property type="molecule type" value="Genomic_DNA"/>
</dbReference>
<feature type="region of interest" description="Disordered" evidence="3">
    <location>
        <begin position="48"/>
        <end position="85"/>
    </location>
</feature>
<gene>
    <name evidence="5" type="ORF">TOPH_04743</name>
</gene>
<keyword evidence="6" id="KW-1185">Reference proteome</keyword>
<feature type="compositionally biased region" description="Low complexity" evidence="3">
    <location>
        <begin position="1323"/>
        <end position="1332"/>
    </location>
</feature>
<protein>
    <submittedName>
        <fullName evidence="5">BTB/POZ domain-containing protein 1</fullName>
    </submittedName>
</protein>
<keyword evidence="1" id="KW-0677">Repeat</keyword>
<dbReference type="InterPro" id="IPR002110">
    <property type="entry name" value="Ankyrin_rpt"/>
</dbReference>
<evidence type="ECO:0000256" key="3">
    <source>
        <dbReference type="SAM" id="MobiDB-lite"/>
    </source>
</evidence>
<feature type="region of interest" description="Disordered" evidence="3">
    <location>
        <begin position="1303"/>
        <end position="1463"/>
    </location>
</feature>
<dbReference type="InterPro" id="IPR009091">
    <property type="entry name" value="RCC1/BLIP-II"/>
</dbReference>
<dbReference type="Gene3D" id="1.25.40.20">
    <property type="entry name" value="Ankyrin repeat-containing domain"/>
    <property type="match status" value="1"/>
</dbReference>
<feature type="compositionally biased region" description="Basic and acidic residues" evidence="3">
    <location>
        <begin position="1533"/>
        <end position="1543"/>
    </location>
</feature>
<evidence type="ECO:0000313" key="5">
    <source>
        <dbReference type="EMBL" id="KND90560.1"/>
    </source>
</evidence>
<dbReference type="InterPro" id="IPR000210">
    <property type="entry name" value="BTB/POZ_dom"/>
</dbReference>
<feature type="repeat" description="RCC1" evidence="2">
    <location>
        <begin position="371"/>
        <end position="431"/>
    </location>
</feature>
<sequence>MSHLLWKYYWENDVDRFRRLLAAAGPNTHAASKSPAIGAGGGYLGASPSGMGATPRTVNKSRRAPGYTPGYGKPRDSGPGLSRSDINCRDHAGLTVLLRAASSTDPNAREFVQALIEHPSIDLYAQDPESGWNALHRSLYSGNISIARMLLAKERGDWTNHSLSSVGKVGQLIKTKDHEGNSPFDVYNSTIATRALRRGQESGHSDGESDSGAAGMSHSLRHSAEGDELYVFGSNKNLSLGVGDGDDRQFPERILIQRPNELLHRFHESYLADQDLESPPSLPDLDGIPSLIRNRPLIIQDVVMSKLHTAVVTKDPVSNLYVCGVGRGGRLGLGDENTQFKFVPVEGPFADRKIRHVALGQNHSMAVAGNGELWTWGLNSDSLLGFVLPPPTRSDEEPMSLTPRQVFGSLKKEVVQGVAASAIHSVAHTGSSLYCWGRNVGQLALMDADSRSLDVQQTPRKVAASLLSAPIEMVSATDKATTCLLSNFTVWVFTNYGYNLIKFPFPDVFTNQSLAASSLSNRYDPGRRDIRYITSGGETIAAVTARGDLFTMQLNHKVDVNPPAGSTTNPVKIKGAVTQPQCIWDSRKDGVASVSVGEHGSVIIGTESGAIWKRVKRTKGKTAAFPGTFDVKKKDFKFERVPYITGCVNVRSSTFGAFAAIRKEITVMSEEISIAKPSLWEDMYSLMCLRDFVASGPSRDVKASRKSWYAAIAKEKPGSVPHEVMRSANIEEELLQWLRTNSSPYSNVDMEIRTTTAPDIRIPVHGWLLVARSSVLREALSESRGQGTAAHSDTFLIENTGGKRVLTLPSVDIFTVLNIVVYIYQDAIIPVWKYTREAPSDAYRFRQVRLELMRVATKLRMPKLESAARLQAGLERSLDADMKDAISDPEFFYDGDIVVQLDGADITVHSQLICQRCPFFEGMFYGRSQGQWLANRRNESFTAEQVRIDLKHISPETFQYVLQYIYANVGEEMFNEVATPSIDDFSELVLDVMGVANELMLDRLSQVCQFLIGKFVTTRNIANLLNEISPCSVTEFKDVGLEYICLQLECMLENHLLDGLDDDLLEELDEVVRDNQLARFPFARSGRAELLLHEKYPDLVMDIEEERRRRVKQMAFKVAQREDDRKLSSSFKARVGSLDESITGTQKPDRSRQKSRAGRNEPFSPNLRPKESHGDMIFNMDEEDASTISSPMSSDLGTPVVRQDIDIENMPQLPDAWRSGIGKSATDSGKQSPSNLSPAQFPAPGLEKPGDIAPLQLGTPVRKAGGPWASPVLPTSKLDLKGIMSETTSKSVLTAGLAAQDIKSTAPSKPQARMSQKERKRQLQLQAEAEAAAGDEKPKEVPWDKGSSGSLPLPWKAASPLPKTSLKEAMSSETAVRGPAPVKTKPLVASEAETHLGRRRTASPDTRFPGQGRMSSSPAVPTASSGQPQTKPPTKPLVPHSKSYISPARKTEPSLGASMADIIGQQKREQELVKETVAKRSLQEIQQEQAFQEWWDQESRRAQDEEARRQVRGQGKGPSGNRRGRKGRGGKVKGVDEPPDGVKGKGNNV</sequence>
<feature type="compositionally biased region" description="Polar residues" evidence="3">
    <location>
        <begin position="1413"/>
        <end position="1429"/>
    </location>
</feature>
<dbReference type="PANTHER" id="PTHR22872:SF2">
    <property type="entry name" value="INHIBITOR OF BRUTON TYROSINE KINASE"/>
    <property type="match status" value="1"/>
</dbReference>
<reference evidence="5 6" key="1">
    <citation type="journal article" date="2015" name="BMC Genomics">
        <title>The genome of the truffle-parasite Tolypocladium ophioglossoides and the evolution of antifungal peptaibiotics.</title>
        <authorList>
            <person name="Quandt C.A."/>
            <person name="Bushley K.E."/>
            <person name="Spatafora J.W."/>
        </authorList>
    </citation>
    <scope>NUCLEOTIDE SEQUENCE [LARGE SCALE GENOMIC DNA]</scope>
    <source>
        <strain evidence="5 6">CBS 100239</strain>
    </source>
</reference>
<dbReference type="OrthoDB" id="1893551at2759"/>
<dbReference type="Pfam" id="PF12796">
    <property type="entry name" value="Ank_2"/>
    <property type="match status" value="1"/>
</dbReference>
<feature type="compositionally biased region" description="Basic and acidic residues" evidence="3">
    <location>
        <begin position="1334"/>
        <end position="1343"/>
    </location>
</feature>
<dbReference type="InterPro" id="IPR011333">
    <property type="entry name" value="SKP1/BTB/POZ_sf"/>
</dbReference>
<feature type="compositionally biased region" description="Basic and acidic residues" evidence="3">
    <location>
        <begin position="1497"/>
        <end position="1509"/>
    </location>
</feature>
<dbReference type="Proteomes" id="UP000036947">
    <property type="component" value="Unassembled WGS sequence"/>
</dbReference>
<dbReference type="PROSITE" id="PS50012">
    <property type="entry name" value="RCC1_3"/>
    <property type="match status" value="2"/>
</dbReference>
<dbReference type="SUPFAM" id="SSF50985">
    <property type="entry name" value="RCC1/BLIP-II"/>
    <property type="match status" value="1"/>
</dbReference>
<name>A0A0L0N9X2_TOLOC</name>
<feature type="domain" description="BTB" evidence="4">
    <location>
        <begin position="895"/>
        <end position="968"/>
    </location>
</feature>
<dbReference type="InterPro" id="IPR036770">
    <property type="entry name" value="Ankyrin_rpt-contain_sf"/>
</dbReference>
<evidence type="ECO:0000256" key="1">
    <source>
        <dbReference type="ARBA" id="ARBA00022737"/>
    </source>
</evidence>
<dbReference type="SUPFAM" id="SSF48403">
    <property type="entry name" value="Ankyrin repeat"/>
    <property type="match status" value="1"/>
</dbReference>
<dbReference type="PANTHER" id="PTHR22872">
    <property type="entry name" value="BTK-BINDING PROTEIN-RELATED"/>
    <property type="match status" value="1"/>
</dbReference>
<comment type="caution">
    <text evidence="5">The sequence shown here is derived from an EMBL/GenBank/DDBJ whole genome shotgun (WGS) entry which is preliminary data.</text>
</comment>
<feature type="region of interest" description="Disordered" evidence="3">
    <location>
        <begin position="1496"/>
        <end position="1549"/>
    </location>
</feature>
<dbReference type="Gene3D" id="2.130.10.30">
    <property type="entry name" value="Regulator of chromosome condensation 1/beta-lactamase-inhibitor protein II"/>
    <property type="match status" value="1"/>
</dbReference>
<feature type="region of interest" description="Disordered" evidence="3">
    <location>
        <begin position="197"/>
        <end position="218"/>
    </location>
</feature>
<accession>A0A0L0N9X2</accession>
<dbReference type="SMART" id="SM00225">
    <property type="entry name" value="BTB"/>
    <property type="match status" value="1"/>
</dbReference>
<dbReference type="Gene3D" id="3.30.710.10">
    <property type="entry name" value="Potassium Channel Kv1.1, Chain A"/>
    <property type="match status" value="2"/>
</dbReference>
<dbReference type="SUPFAM" id="SSF54695">
    <property type="entry name" value="POZ domain"/>
    <property type="match status" value="1"/>
</dbReference>
<dbReference type="Pfam" id="PF00415">
    <property type="entry name" value="RCC1"/>
    <property type="match status" value="2"/>
</dbReference>
<evidence type="ECO:0000259" key="4">
    <source>
        <dbReference type="PROSITE" id="PS50097"/>
    </source>
</evidence>
<feature type="repeat" description="RCC1" evidence="2">
    <location>
        <begin position="318"/>
        <end position="370"/>
    </location>
</feature>
<feature type="region of interest" description="Disordered" evidence="3">
    <location>
        <begin position="1213"/>
        <end position="1252"/>
    </location>
</feature>
<feature type="compositionally biased region" description="Basic and acidic residues" evidence="3">
    <location>
        <begin position="198"/>
        <end position="207"/>
    </location>
</feature>
<feature type="compositionally biased region" description="Basic residues" evidence="3">
    <location>
        <begin position="1522"/>
        <end position="1531"/>
    </location>
</feature>
<feature type="region of interest" description="Disordered" evidence="3">
    <location>
        <begin position="1137"/>
        <end position="1174"/>
    </location>
</feature>
<dbReference type="Pfam" id="PF00651">
    <property type="entry name" value="BTB"/>
    <property type="match status" value="1"/>
</dbReference>
<dbReference type="STRING" id="1163406.A0A0L0N9X2"/>
<feature type="compositionally biased region" description="Polar residues" evidence="3">
    <location>
        <begin position="1225"/>
        <end position="1238"/>
    </location>
</feature>